<dbReference type="InterPro" id="IPR046935">
    <property type="entry name" value="PPV_E1_DBD_sf"/>
</dbReference>
<keyword evidence="20" id="KW-1185">Reference proteome</keyword>
<dbReference type="EMBL" id="EF584537">
    <property type="protein sequence ID" value="ABU86867.1"/>
    <property type="molecule type" value="Genomic_DNA"/>
</dbReference>
<comment type="subcellular location">
    <subcellularLocation>
        <location evidence="1 15">Host nucleus</location>
    </subcellularLocation>
</comment>
<dbReference type="GO" id="GO:0016887">
    <property type="term" value="F:ATP hydrolysis activity"/>
    <property type="evidence" value="ECO:0007669"/>
    <property type="project" value="RHEA"/>
</dbReference>
<evidence type="ECO:0000313" key="19">
    <source>
        <dbReference type="EMBL" id="ABU86867.1"/>
    </source>
</evidence>
<evidence type="ECO:0000256" key="7">
    <source>
        <dbReference type="ARBA" id="ARBA00022801"/>
    </source>
</evidence>
<evidence type="ECO:0000256" key="5">
    <source>
        <dbReference type="ARBA" id="ARBA00022705"/>
    </source>
</evidence>
<evidence type="ECO:0000256" key="10">
    <source>
        <dbReference type="ARBA" id="ARBA00023125"/>
    </source>
</evidence>
<evidence type="ECO:0000256" key="13">
    <source>
        <dbReference type="ARBA" id="ARBA00048988"/>
    </source>
</evidence>
<dbReference type="SUPFAM" id="SSF55464">
    <property type="entry name" value="Origin of replication-binding domain, RBD-like"/>
    <property type="match status" value="1"/>
</dbReference>
<dbReference type="GO" id="GO:0042025">
    <property type="term" value="C:host cell nucleus"/>
    <property type="evidence" value="ECO:0007669"/>
    <property type="project" value="UniProtKB-SubCell"/>
</dbReference>
<dbReference type="HAMAP" id="MF_04000">
    <property type="entry name" value="PPV_E1"/>
    <property type="match status" value="1"/>
</dbReference>
<feature type="region of interest" description="Disordered" evidence="17">
    <location>
        <begin position="1"/>
        <end position="44"/>
    </location>
</feature>
<dbReference type="InterPro" id="IPR016393">
    <property type="entry name" value="Rep_E1_papillomaV"/>
</dbReference>
<name>A9XNH4_9PAPI</name>
<dbReference type="GO" id="GO:0005524">
    <property type="term" value="F:ATP binding"/>
    <property type="evidence" value="ECO:0007669"/>
    <property type="project" value="UniProtKB-UniRule"/>
</dbReference>
<gene>
    <name evidence="15 19" type="primary">E1</name>
</gene>
<dbReference type="InterPro" id="IPR037102">
    <property type="entry name" value="Znf_lg_T-Ag_D1_dom_sf"/>
</dbReference>
<evidence type="ECO:0000256" key="1">
    <source>
        <dbReference type="ARBA" id="ARBA00004147"/>
    </source>
</evidence>
<feature type="short sequence motif" description="Nuclear export signal" evidence="15">
    <location>
        <begin position="93"/>
        <end position="102"/>
    </location>
</feature>
<evidence type="ECO:0000256" key="6">
    <source>
        <dbReference type="ARBA" id="ARBA00022741"/>
    </source>
</evidence>
<sequence length="629" mass="71516">MEGDLGSGTDPGEGTSAEGFLWDEADCSDMDTSEDESEDADLGDFIDDSLEGQLQQGNSRELLHQQTMRDDNRQVQYLKRKYGSPKQKVEVDLSPRLKAITISPPKQTAKRRLFAPSIDSGLELSGQNETVPTPGTEADQVDAVMLVGEEEEREGCTPPTGGYGPRGGGTAMVTQLMKASNLRATQYAMFKRVFGVSFTELTRAFRSNKTCNPDWVVVTFGVHHTLYAGIMQRLEKYCEYVQCSGTSVAAGYVLMFLMRFTAHKNRDTIHKLMRSLLNVSEQQILADPPKIRSTPAALYWYRNGMSNATQKYGPLPEWVTKQTLVQHQTGEEAKFTLATMVQWAYDNDHTEESDIAYHYALLADVDANAAAWLNTNSQAKHLKDCATMVRHYKRAIMSSLTMSEWIHRRIQGIDEEGDWKEIGNFLRYQHVEVIAFLGALRDMLKRIPKKTCICIVGPPNTGKSAFCLSLLDFFGGKVISFTNYKSQFWLMPLADTRLALLDDATRHTWDYMDEYMRNALDGNQICLDLKHRAPLQIRCPPLLVTSNIDIRKEDRWRYLVSRVYVVEFKSAFPFNENGEPVYQLTKVNWKSFFTRLWSRLDLSDQEDEGEDGDPEKTFRCDTKRTNDII</sequence>
<keyword evidence="5 15" id="KW-0235">DNA replication</keyword>
<dbReference type="Gene3D" id="3.40.1310.10">
    <property type="match status" value="1"/>
</dbReference>
<comment type="PTM">
    <text evidence="15">Phosphorylated.</text>
</comment>
<keyword evidence="2 15" id="KW-0244">Early protein</keyword>
<evidence type="ECO:0000259" key="18">
    <source>
        <dbReference type="PROSITE" id="PS51206"/>
    </source>
</evidence>
<feature type="compositionally biased region" description="Acidic residues" evidence="17">
    <location>
        <begin position="21"/>
        <end position="44"/>
    </location>
</feature>
<evidence type="ECO:0000256" key="12">
    <source>
        <dbReference type="ARBA" id="ARBA00034617"/>
    </source>
</evidence>
<keyword evidence="3 15" id="KW-0597">Phosphoprotein</keyword>
<evidence type="ECO:0000256" key="11">
    <source>
        <dbReference type="ARBA" id="ARBA00023235"/>
    </source>
</evidence>
<evidence type="ECO:0000256" key="2">
    <source>
        <dbReference type="ARBA" id="ARBA00022518"/>
    </source>
</evidence>
<feature type="modified residue" description="Phosphoserine; by host" evidence="15">
    <location>
        <position position="94"/>
    </location>
</feature>
<dbReference type="Pfam" id="PF20450">
    <property type="entry name" value="PPV_E1_DBD"/>
    <property type="match status" value="1"/>
</dbReference>
<dbReference type="InterPro" id="IPR014015">
    <property type="entry name" value="Helicase_SF3_DNA-vir"/>
</dbReference>
<evidence type="ECO:0000256" key="9">
    <source>
        <dbReference type="ARBA" id="ARBA00022840"/>
    </source>
</evidence>
<dbReference type="Gene3D" id="1.10.10.510">
    <property type="entry name" value="Zinc finger, large T-antigen D1 domain"/>
    <property type="match status" value="1"/>
</dbReference>
<keyword evidence="6 15" id="KW-0547">Nucleotide-binding</keyword>
<dbReference type="InterPro" id="IPR027417">
    <property type="entry name" value="P-loop_NTPase"/>
</dbReference>
<dbReference type="GO" id="GO:0003677">
    <property type="term" value="F:DNA binding"/>
    <property type="evidence" value="ECO:0007669"/>
    <property type="project" value="UniProtKB-UniRule"/>
</dbReference>
<feature type="modified residue" description="Phosphoserine; by host" evidence="15">
    <location>
        <position position="84"/>
    </location>
</feature>
<keyword evidence="7 15" id="KW-0378">Hydrolase</keyword>
<dbReference type="Gene3D" id="3.40.50.300">
    <property type="entry name" value="P-loop containing nucleotide triphosphate hydrolases"/>
    <property type="match status" value="1"/>
</dbReference>
<evidence type="ECO:0000256" key="15">
    <source>
        <dbReference type="HAMAP-Rule" id="MF_04000"/>
    </source>
</evidence>
<protein>
    <recommendedName>
        <fullName evidence="15 16">Replication protein E1</fullName>
        <ecNumber evidence="15 16">5.6.2.4</ecNumber>
    </recommendedName>
    <alternativeName>
        <fullName evidence="15">ATP-dependent helicase E1</fullName>
    </alternativeName>
    <alternativeName>
        <fullName evidence="15">DNA 3'-5' helicase E1</fullName>
    </alternativeName>
</protein>
<dbReference type="PROSITE" id="PS51206">
    <property type="entry name" value="SF3_HELICASE_1"/>
    <property type="match status" value="1"/>
</dbReference>
<organism evidence="19 20">
    <name type="scientific">Canis familiaris papillomavirus 4</name>
    <dbReference type="NCBI Taxonomy" id="464980"/>
    <lineage>
        <taxon>Viruses</taxon>
        <taxon>Monodnaviria</taxon>
        <taxon>Shotokuvirae</taxon>
        <taxon>Cossaviricota</taxon>
        <taxon>Papovaviricetes</taxon>
        <taxon>Zurhausenvirales</taxon>
        <taxon>Papillomaviridae</taxon>
        <taxon>Firstpapillomavirinae</taxon>
        <taxon>Chipapillomavirus</taxon>
        <taxon>Chipapillomavirus 2</taxon>
    </lineage>
</organism>
<comment type="catalytic activity">
    <reaction evidence="12 15">
        <text>Couples ATP hydrolysis with the unwinding of duplex DNA by translocating in the 3'-5' direction.</text>
        <dbReference type="EC" id="5.6.2.4"/>
    </reaction>
</comment>
<dbReference type="Pfam" id="PF00519">
    <property type="entry name" value="PPV_E1_C"/>
    <property type="match status" value="1"/>
</dbReference>
<dbReference type="Proteomes" id="UP000103253">
    <property type="component" value="Segment"/>
</dbReference>
<dbReference type="SUPFAM" id="SSF52540">
    <property type="entry name" value="P-loop containing nucleoside triphosphate hydrolases"/>
    <property type="match status" value="1"/>
</dbReference>
<comment type="function">
    <text evidence="16">ATP-dependent DNA helicase required for initiation of viral DNA replication. It forms a complex with the viral E2 protein. The E1-E2 complex binds to the replication origin which contains binding sites for both proteins.</text>
</comment>
<feature type="domain" description="SF3 helicase" evidence="18">
    <location>
        <begin position="431"/>
        <end position="581"/>
    </location>
</feature>
<keyword evidence="11 15" id="KW-0413">Isomerase</keyword>
<comment type="caution">
    <text evidence="15">Lacks conserved residue(s) required for the propagation of feature annotation.</text>
</comment>
<keyword evidence="4 15" id="KW-1048">Host nucleus</keyword>
<dbReference type="GO" id="GO:0006260">
    <property type="term" value="P:DNA replication"/>
    <property type="evidence" value="ECO:0007669"/>
    <property type="project" value="UniProtKB-UniRule"/>
</dbReference>
<feature type="compositionally biased region" description="Gly residues" evidence="17">
    <location>
        <begin position="1"/>
        <end position="11"/>
    </location>
</feature>
<dbReference type="EC" id="5.6.2.4" evidence="15 16"/>
<evidence type="ECO:0000256" key="14">
    <source>
        <dbReference type="ARBA" id="ARBA00093297"/>
    </source>
</evidence>
<proteinExistence type="inferred from homology"/>
<evidence type="ECO:0000256" key="4">
    <source>
        <dbReference type="ARBA" id="ARBA00022562"/>
    </source>
</evidence>
<evidence type="ECO:0000256" key="17">
    <source>
        <dbReference type="SAM" id="MobiDB-lite"/>
    </source>
</evidence>
<keyword evidence="9 15" id="KW-0067">ATP-binding</keyword>
<evidence type="ECO:0000256" key="3">
    <source>
        <dbReference type="ARBA" id="ARBA00022553"/>
    </source>
</evidence>
<dbReference type="KEGG" id="vg:5846804"/>
<evidence type="ECO:0000256" key="16">
    <source>
        <dbReference type="PIRNR" id="PIRNR003383"/>
    </source>
</evidence>
<feature type="short sequence motif" description="Nuclear localization signal" evidence="15">
    <location>
        <begin position="79"/>
        <end position="81"/>
    </location>
</feature>
<feature type="binding site" evidence="15">
    <location>
        <begin position="457"/>
        <end position="464"/>
    </location>
    <ligand>
        <name>ATP</name>
        <dbReference type="ChEBI" id="CHEBI:30616"/>
    </ligand>
</feature>
<dbReference type="InterPro" id="IPR046832">
    <property type="entry name" value="PPV_E1_DBD"/>
</dbReference>
<accession>A9XNH4</accession>
<dbReference type="InterPro" id="IPR001177">
    <property type="entry name" value="PPV_DNA_helicase_E1_C"/>
</dbReference>
<comment type="similarity">
    <text evidence="15 16">Belongs to the papillomaviridae E1 protein family.</text>
</comment>
<keyword evidence="8 15" id="KW-0347">Helicase</keyword>
<dbReference type="Pfam" id="PF00524">
    <property type="entry name" value="PPV_E1_N"/>
    <property type="match status" value="1"/>
</dbReference>
<keyword evidence="10 15" id="KW-0238">DNA-binding</keyword>
<dbReference type="GO" id="GO:0043138">
    <property type="term" value="F:3'-5' DNA helicase activity"/>
    <property type="evidence" value="ECO:0007669"/>
    <property type="project" value="UniProtKB-UniRule"/>
</dbReference>
<reference evidence="19 20" key="1">
    <citation type="submission" date="2007-04" db="EMBL/GenBank/DDBJ databases">
        <authorList>
            <person name="Tobler K."/>
            <person name="Lange C."/>
            <person name="Ackermann M."/>
            <person name="Favrot C."/>
        </authorList>
    </citation>
    <scope>NUCLEOTIDE SEQUENCE [LARGE SCALE GENOMIC DNA]</scope>
    <source>
        <strain evidence="19">Pug2006</strain>
    </source>
</reference>
<dbReference type="OrthoDB" id="4795at10239"/>
<evidence type="ECO:0000313" key="20">
    <source>
        <dbReference type="Proteomes" id="UP000103253"/>
    </source>
</evidence>
<dbReference type="GeneID" id="5846804"/>
<comment type="function">
    <text evidence="14 15">ATP-dependent DNA 3'-5' helicase required for initiation of viral DNA replication. It forms a complex with the viral E2 protein. The E1-E2 complex binds to the replication origin which contains binding sites for both proteins. During the initial step, a dimer of E1 interacts with a dimer of protein E2 leading to a complex that binds the viral origin of replication with high specificity. Then, a second dimer of E1 displaces the E2 dimer in an ATP-dependent manner to form the E1 tetramer. Following this, two E1 monomers are added to each half of the site, which results in the formation of two E1 trimers on the viral ori. Subsequently, two hexamers will be created. The double hexamer acts as a bi-directional helicase machinery and unwinds the viral DNA and then recruits the host DNA polymerase to start replication.</text>
</comment>
<dbReference type="PIRSF" id="PIRSF003383">
    <property type="entry name" value="Rep_E1_papillomaV"/>
    <property type="match status" value="1"/>
</dbReference>
<comment type="subunit">
    <text evidence="15">Can form hexamers. Interacts with E2 protein; this interaction increases E1 DNA binding specificity. Interacts with host DNA polymerase subunit POLA2. Interacts with host single stranded DNA-binding protein RPA1. Interacts with host TOP1; this interaction stimulates the enzymatic activity of TOP1.</text>
</comment>
<evidence type="ECO:0000256" key="8">
    <source>
        <dbReference type="ARBA" id="ARBA00022806"/>
    </source>
</evidence>
<comment type="catalytic activity">
    <reaction evidence="13 15 16">
        <text>ATP + H2O = ADP + phosphate + H(+)</text>
        <dbReference type="Rhea" id="RHEA:13065"/>
        <dbReference type="ChEBI" id="CHEBI:15377"/>
        <dbReference type="ChEBI" id="CHEBI:15378"/>
        <dbReference type="ChEBI" id="CHEBI:30616"/>
        <dbReference type="ChEBI" id="CHEBI:43474"/>
        <dbReference type="ChEBI" id="CHEBI:456216"/>
        <dbReference type="EC" id="5.6.2.4"/>
    </reaction>
</comment>
<dbReference type="InterPro" id="IPR014000">
    <property type="entry name" value="PPV_DNA_helicase_E1_N"/>
</dbReference>
<dbReference type="RefSeq" id="YP_001648802.1">
    <property type="nucleotide sequence ID" value="NC_010226.1"/>
</dbReference>